<dbReference type="Gene3D" id="3.40.50.2000">
    <property type="entry name" value="Glycogen Phosphorylase B"/>
    <property type="match status" value="1"/>
</dbReference>
<dbReference type="Proteomes" id="UP001139353">
    <property type="component" value="Unassembled WGS sequence"/>
</dbReference>
<comment type="caution">
    <text evidence="11">The sequence shown here is derived from an EMBL/GenBank/DDBJ whole genome shotgun (WGS) entry which is preliminary data.</text>
</comment>
<dbReference type="GO" id="GO:0097363">
    <property type="term" value="F:protein O-acetylglucosaminyltransferase activity"/>
    <property type="evidence" value="ECO:0007669"/>
    <property type="project" value="UniProtKB-EC"/>
</dbReference>
<evidence type="ECO:0000256" key="4">
    <source>
        <dbReference type="ARBA" id="ARBA00022676"/>
    </source>
</evidence>
<comment type="pathway">
    <text evidence="1">Protein modification; protein glycosylation.</text>
</comment>
<proteinExistence type="inferred from homology"/>
<dbReference type="PANTHER" id="PTHR44366">
    <property type="entry name" value="UDP-N-ACETYLGLUCOSAMINE--PEPTIDE N-ACETYLGLUCOSAMINYLTRANSFERASE 110 KDA SUBUNIT"/>
    <property type="match status" value="1"/>
</dbReference>
<feature type="region of interest" description="Disordered" evidence="9">
    <location>
        <begin position="1"/>
        <end position="21"/>
    </location>
</feature>
<protein>
    <recommendedName>
        <fullName evidence="3">protein O-GlcNAc transferase</fullName>
        <ecNumber evidence="3">2.4.1.255</ecNumber>
    </recommendedName>
</protein>
<dbReference type="Gene3D" id="1.25.40.10">
    <property type="entry name" value="Tetratricopeptide repeat domain"/>
    <property type="match status" value="2"/>
</dbReference>
<dbReference type="InterPro" id="IPR011990">
    <property type="entry name" value="TPR-like_helical_dom_sf"/>
</dbReference>
<keyword evidence="7 8" id="KW-0802">TPR repeat</keyword>
<keyword evidence="6" id="KW-0677">Repeat</keyword>
<keyword evidence="4" id="KW-0328">Glycosyltransferase</keyword>
<dbReference type="PROSITE" id="PS50005">
    <property type="entry name" value="TPR"/>
    <property type="match status" value="1"/>
</dbReference>
<dbReference type="SUPFAM" id="SSF48452">
    <property type="entry name" value="TPR-like"/>
    <property type="match status" value="1"/>
</dbReference>
<evidence type="ECO:0000313" key="12">
    <source>
        <dbReference type="Proteomes" id="UP001139353"/>
    </source>
</evidence>
<feature type="repeat" description="TPR" evidence="8">
    <location>
        <begin position="15"/>
        <end position="48"/>
    </location>
</feature>
<dbReference type="RefSeq" id="WP_275680728.1">
    <property type="nucleotide sequence ID" value="NZ_JAJLJH010000001.1"/>
</dbReference>
<dbReference type="InterPro" id="IPR029489">
    <property type="entry name" value="OGT/SEC/SPY_C"/>
</dbReference>
<dbReference type="Pfam" id="PF13432">
    <property type="entry name" value="TPR_16"/>
    <property type="match status" value="2"/>
</dbReference>
<evidence type="ECO:0000256" key="1">
    <source>
        <dbReference type="ARBA" id="ARBA00004922"/>
    </source>
</evidence>
<name>A0A9X1YED2_9BURK</name>
<dbReference type="InterPro" id="IPR019734">
    <property type="entry name" value="TPR_rpt"/>
</dbReference>
<organism evidence="11 12">
    <name type="scientific">Scleromatobacter humisilvae</name>
    <dbReference type="NCBI Taxonomy" id="2897159"/>
    <lineage>
        <taxon>Bacteria</taxon>
        <taxon>Pseudomonadati</taxon>
        <taxon>Pseudomonadota</taxon>
        <taxon>Betaproteobacteria</taxon>
        <taxon>Burkholderiales</taxon>
        <taxon>Sphaerotilaceae</taxon>
        <taxon>Scleromatobacter</taxon>
    </lineage>
</organism>
<comment type="similarity">
    <text evidence="2">Belongs to the glycosyltransferase 41 family. O-GlcNAc transferase subfamily.</text>
</comment>
<evidence type="ECO:0000256" key="9">
    <source>
        <dbReference type="SAM" id="MobiDB-lite"/>
    </source>
</evidence>
<keyword evidence="5" id="KW-0808">Transferase</keyword>
<feature type="domain" description="O-GlcNAc transferase C-terminal" evidence="10">
    <location>
        <begin position="433"/>
        <end position="617"/>
    </location>
</feature>
<keyword evidence="12" id="KW-1185">Reference proteome</keyword>
<dbReference type="InterPro" id="IPR037919">
    <property type="entry name" value="OGT"/>
</dbReference>
<evidence type="ECO:0000256" key="2">
    <source>
        <dbReference type="ARBA" id="ARBA00005386"/>
    </source>
</evidence>
<evidence type="ECO:0000259" key="10">
    <source>
        <dbReference type="Pfam" id="PF13844"/>
    </source>
</evidence>
<dbReference type="EC" id="2.4.1.255" evidence="3"/>
<evidence type="ECO:0000256" key="8">
    <source>
        <dbReference type="PROSITE-ProRule" id="PRU00339"/>
    </source>
</evidence>
<dbReference type="SUPFAM" id="SSF53756">
    <property type="entry name" value="UDP-Glycosyltransferase/glycogen phosphorylase"/>
    <property type="match status" value="1"/>
</dbReference>
<dbReference type="Pfam" id="PF13181">
    <property type="entry name" value="TPR_8"/>
    <property type="match status" value="1"/>
</dbReference>
<evidence type="ECO:0000256" key="5">
    <source>
        <dbReference type="ARBA" id="ARBA00022679"/>
    </source>
</evidence>
<dbReference type="EMBL" id="JAJLJH010000001">
    <property type="protein sequence ID" value="MCK9684704.1"/>
    <property type="molecule type" value="Genomic_DNA"/>
</dbReference>
<accession>A0A9X1YED2</accession>
<evidence type="ECO:0000256" key="6">
    <source>
        <dbReference type="ARBA" id="ARBA00022737"/>
    </source>
</evidence>
<feature type="domain" description="O-GlcNAc transferase C-terminal" evidence="10">
    <location>
        <begin position="269"/>
        <end position="418"/>
    </location>
</feature>
<dbReference type="Pfam" id="PF13844">
    <property type="entry name" value="Glyco_transf_41"/>
    <property type="match status" value="2"/>
</dbReference>
<evidence type="ECO:0000313" key="11">
    <source>
        <dbReference type="EMBL" id="MCK9684704.1"/>
    </source>
</evidence>
<dbReference type="Gene3D" id="3.40.50.11380">
    <property type="match status" value="1"/>
</dbReference>
<sequence length="641" mass="70819">MKNSTSLPSASARRAESHRQAGVLAHRARRWDAAVQEFERATELAPRDALMWMNLARSRMALAQHVPALEAAQRACELDPASAVACRMAAELALQLARPADALRVLQALSDDAPRDHDYYNALGNALFQTREPRRAVDAYFQALTLKVDSAIVHYRLGLCFMDLKMDLEAAQCFRTAISLDDGSTRALALSLVVQTNRQACEWQQDAEDTRALLEAVDRDDPETARLLLPFALISIESTPQQQRRLAERRVAGLTSHIVPLPAPGPRRPGRIRVGYLSSDFYHHATAVLMTELLERRDTSGFETFLYSHSRADGSEIGRRVRAACEHFVDIRDIGNCAVANRIREDGIDILIDLKGHTRDSRMELMAYRPAPVQAAYLGYPGTTGAPFIDYMIGDRVTMPLSHAANYTEQIAQLEGCYQPNDAARPLPPCPPRAALGLPDDAVVLCCFNQTYKLSPHMLDLWSRILAGAPRTVLWMLDWNPHARQNLLRELAARGVAAERVFFADKLDLASHIARLRAADLFLDTWPCNAHTTASEALWAGVPVLTVPGETFASRVAASLVAACGLADLACQSEADYVELATALANEPDTLRGIKTHLDVNRRSLPLFDAERLARDMDALLARMHERHLAGLAPQALAAEQ</sequence>
<gene>
    <name evidence="11" type="ORF">LPC04_03170</name>
</gene>
<dbReference type="SMART" id="SM00028">
    <property type="entry name" value="TPR"/>
    <property type="match status" value="4"/>
</dbReference>
<dbReference type="AlphaFoldDB" id="A0A9X1YED2"/>
<reference evidence="11" key="1">
    <citation type="submission" date="2021-11" db="EMBL/GenBank/DDBJ databases">
        <title>BS-T2-15 a new species belonging to the Comamonadaceae family isolated from the soil of a French oak forest.</title>
        <authorList>
            <person name="Mieszkin S."/>
            <person name="Alain K."/>
        </authorList>
    </citation>
    <scope>NUCLEOTIDE SEQUENCE</scope>
    <source>
        <strain evidence="11">BS-T2-15</strain>
    </source>
</reference>
<evidence type="ECO:0000256" key="7">
    <source>
        <dbReference type="ARBA" id="ARBA00022803"/>
    </source>
</evidence>
<evidence type="ECO:0000256" key="3">
    <source>
        <dbReference type="ARBA" id="ARBA00011970"/>
    </source>
</evidence>
<dbReference type="GO" id="GO:0006493">
    <property type="term" value="P:protein O-linked glycosylation"/>
    <property type="evidence" value="ECO:0007669"/>
    <property type="project" value="InterPro"/>
</dbReference>
<dbReference type="PANTHER" id="PTHR44366:SF1">
    <property type="entry name" value="UDP-N-ACETYLGLUCOSAMINE--PEPTIDE N-ACETYLGLUCOSAMINYLTRANSFERASE 110 KDA SUBUNIT"/>
    <property type="match status" value="1"/>
</dbReference>